<proteinExistence type="predicted"/>
<gene>
    <name evidence="1" type="ORF">ARMA_1763</name>
</gene>
<accession>A0A0M9UCX4</accession>
<organism evidence="1 2">
    <name type="scientific">Ardenticatena maritima</name>
    <dbReference type="NCBI Taxonomy" id="872965"/>
    <lineage>
        <taxon>Bacteria</taxon>
        <taxon>Bacillati</taxon>
        <taxon>Chloroflexota</taxon>
        <taxon>Ardenticatenia</taxon>
        <taxon>Ardenticatenales</taxon>
        <taxon>Ardenticatenaceae</taxon>
        <taxon>Ardenticatena</taxon>
    </lineage>
</organism>
<evidence type="ECO:0000313" key="2">
    <source>
        <dbReference type="Proteomes" id="UP000037784"/>
    </source>
</evidence>
<reference evidence="1 2" key="1">
    <citation type="journal article" date="2015" name="Genome Announc.">
        <title>Draft Genome Sequence of a Heterotrophic Facultative Anaerobic Thermophilic Bacterium, Ardenticatena maritima Strain 110ST.</title>
        <authorList>
            <person name="Kawaichi S."/>
            <person name="Yoshida T."/>
            <person name="Sako Y."/>
            <person name="Nakamura R."/>
        </authorList>
    </citation>
    <scope>NUCLEOTIDE SEQUENCE [LARGE SCALE GENOMIC DNA]</scope>
    <source>
        <strain evidence="1 2">110S</strain>
    </source>
</reference>
<comment type="caution">
    <text evidence="1">The sequence shown here is derived from an EMBL/GenBank/DDBJ whole genome shotgun (WGS) entry which is preliminary data.</text>
</comment>
<sequence>MEEADGRLSPVGFLCGTPLFQAFYTGSAHIFWLLPSGEANV</sequence>
<dbReference type="AlphaFoldDB" id="A0A0M9UCX4"/>
<protein>
    <submittedName>
        <fullName evidence="1">Uncharacterized protein</fullName>
    </submittedName>
</protein>
<keyword evidence="2" id="KW-1185">Reference proteome</keyword>
<evidence type="ECO:0000313" key="1">
    <source>
        <dbReference type="EMBL" id="GAP63340.1"/>
    </source>
</evidence>
<dbReference type="InParanoid" id="A0A0M9UCX4"/>
<reference evidence="2" key="2">
    <citation type="submission" date="2015-08" db="EMBL/GenBank/DDBJ databases">
        <title>Draft Genome Sequence of a Heterotrophic Facultative Anaerobic Bacterium Ardenticatena maritima Strain 110S.</title>
        <authorList>
            <person name="Kawaichi S."/>
            <person name="Yoshida T."/>
            <person name="Sako Y."/>
            <person name="Nakamura R."/>
        </authorList>
    </citation>
    <scope>NUCLEOTIDE SEQUENCE [LARGE SCALE GENOMIC DNA]</scope>
    <source>
        <strain evidence="2">110S</strain>
    </source>
</reference>
<name>A0A0M9UCX4_9CHLR</name>
<dbReference type="Proteomes" id="UP000037784">
    <property type="component" value="Unassembled WGS sequence"/>
</dbReference>
<dbReference type="EMBL" id="BBZA01000137">
    <property type="protein sequence ID" value="GAP63340.1"/>
    <property type="molecule type" value="Genomic_DNA"/>
</dbReference>